<evidence type="ECO:0000259" key="5">
    <source>
        <dbReference type="PROSITE" id="PS50103"/>
    </source>
</evidence>
<dbReference type="GO" id="GO:0008270">
    <property type="term" value="F:zinc ion binding"/>
    <property type="evidence" value="ECO:0007669"/>
    <property type="project" value="UniProtKB-KW"/>
</dbReference>
<evidence type="ECO:0000256" key="4">
    <source>
        <dbReference type="PROSITE-ProRule" id="PRU00723"/>
    </source>
</evidence>
<evidence type="ECO:0000256" key="1">
    <source>
        <dbReference type="ARBA" id="ARBA00022723"/>
    </source>
</evidence>
<feature type="domain" description="C3H1-type" evidence="5">
    <location>
        <begin position="51"/>
        <end position="79"/>
    </location>
</feature>
<protein>
    <recommendedName>
        <fullName evidence="5">C3H1-type domain-containing protein</fullName>
    </recommendedName>
</protein>
<dbReference type="PANTHER" id="PTHR16465">
    <property type="entry name" value="NUCLEASE-RELATED"/>
    <property type="match status" value="1"/>
</dbReference>
<dbReference type="SUPFAM" id="SSF90229">
    <property type="entry name" value="CCCH zinc finger"/>
    <property type="match status" value="1"/>
</dbReference>
<dbReference type="PANTHER" id="PTHR16465:SF0">
    <property type="entry name" value="ZINC FINGER MATRIN-TYPE PROTEIN 5"/>
    <property type="match status" value="1"/>
</dbReference>
<dbReference type="Proteomes" id="UP001445076">
    <property type="component" value="Unassembled WGS sequence"/>
</dbReference>
<dbReference type="Gene3D" id="3.30.160.60">
    <property type="entry name" value="Classic Zinc Finger"/>
    <property type="match status" value="1"/>
</dbReference>
<dbReference type="InterPro" id="IPR000571">
    <property type="entry name" value="Znf_CCCH"/>
</dbReference>
<evidence type="ECO:0000313" key="6">
    <source>
        <dbReference type="EMBL" id="KAK8754319.1"/>
    </source>
</evidence>
<comment type="caution">
    <text evidence="6">The sequence shown here is derived from an EMBL/GenBank/DDBJ whole genome shotgun (WGS) entry which is preliminary data.</text>
</comment>
<evidence type="ECO:0000256" key="3">
    <source>
        <dbReference type="ARBA" id="ARBA00022833"/>
    </source>
</evidence>
<dbReference type="InterPro" id="IPR036236">
    <property type="entry name" value="Znf_C2H2_sf"/>
</dbReference>
<organism evidence="6 7">
    <name type="scientific">Cherax quadricarinatus</name>
    <name type="common">Australian red claw crayfish</name>
    <dbReference type="NCBI Taxonomy" id="27406"/>
    <lineage>
        <taxon>Eukaryota</taxon>
        <taxon>Metazoa</taxon>
        <taxon>Ecdysozoa</taxon>
        <taxon>Arthropoda</taxon>
        <taxon>Crustacea</taxon>
        <taxon>Multicrustacea</taxon>
        <taxon>Malacostraca</taxon>
        <taxon>Eumalacostraca</taxon>
        <taxon>Eucarida</taxon>
        <taxon>Decapoda</taxon>
        <taxon>Pleocyemata</taxon>
        <taxon>Astacidea</taxon>
        <taxon>Parastacoidea</taxon>
        <taxon>Parastacidae</taxon>
        <taxon>Cherax</taxon>
    </lineage>
</organism>
<feature type="zinc finger region" description="C3H1-type" evidence="4">
    <location>
        <begin position="51"/>
        <end position="79"/>
    </location>
</feature>
<dbReference type="InterPro" id="IPR036855">
    <property type="entry name" value="Znf_CCCH_sf"/>
</dbReference>
<keyword evidence="3 4" id="KW-0862">Zinc</keyword>
<dbReference type="GO" id="GO:0005689">
    <property type="term" value="C:U12-type spliceosomal complex"/>
    <property type="evidence" value="ECO:0007669"/>
    <property type="project" value="TreeGrafter"/>
</dbReference>
<keyword evidence="2 4" id="KW-0863">Zinc-finger</keyword>
<accession>A0AAW0YVC4</accession>
<dbReference type="AlphaFoldDB" id="A0AAW0YVC4"/>
<evidence type="ECO:0000256" key="2">
    <source>
        <dbReference type="ARBA" id="ARBA00022771"/>
    </source>
</evidence>
<dbReference type="EMBL" id="JARKIK010000001">
    <property type="protein sequence ID" value="KAK8754319.1"/>
    <property type="molecule type" value="Genomic_DNA"/>
</dbReference>
<dbReference type="PROSITE" id="PS50103">
    <property type="entry name" value="ZF_C3H1"/>
    <property type="match status" value="1"/>
</dbReference>
<dbReference type="SUPFAM" id="SSF57667">
    <property type="entry name" value="beta-beta-alpha zinc fingers"/>
    <property type="match status" value="1"/>
</dbReference>
<keyword evidence="1 4" id="KW-0479">Metal-binding</keyword>
<name>A0AAW0YVC4_CHEQU</name>
<reference evidence="6 7" key="1">
    <citation type="journal article" date="2024" name="BMC Genomics">
        <title>Genome assembly of redclaw crayfish (Cherax quadricarinatus) provides insights into its immune adaptation and hypoxia tolerance.</title>
        <authorList>
            <person name="Liu Z."/>
            <person name="Zheng J."/>
            <person name="Li H."/>
            <person name="Fang K."/>
            <person name="Wang S."/>
            <person name="He J."/>
            <person name="Zhou D."/>
            <person name="Weng S."/>
            <person name="Chi M."/>
            <person name="Gu Z."/>
            <person name="He J."/>
            <person name="Li F."/>
            <person name="Wang M."/>
        </authorList>
    </citation>
    <scope>NUCLEOTIDE SEQUENCE [LARGE SCALE GENOMIC DNA]</scope>
    <source>
        <strain evidence="6">ZL_2023a</strain>
    </source>
</reference>
<gene>
    <name evidence="6" type="ORF">OTU49_015560</name>
</gene>
<sequence>MGKRYYCDYCDRSLPYSVEARKKHDYGHHHQKLKKHHFDQFKSAREQLQDELSREKCRRFHSGQDCSFGDTCIYSHLTDIDISNLKQQAREEELQLKKLRLPTLVKNGKEPSLESWLSRKEQKVQSTSDYPVEDSTDWELKYTIPPNVVVSCLPPSLIPPSAESLLQYEFVDWG</sequence>
<proteinExistence type="predicted"/>
<keyword evidence="7" id="KW-1185">Reference proteome</keyword>
<evidence type="ECO:0000313" key="7">
    <source>
        <dbReference type="Proteomes" id="UP001445076"/>
    </source>
</evidence>